<dbReference type="EMBL" id="NPIA01000001">
    <property type="protein sequence ID" value="OZM58533.1"/>
    <property type="molecule type" value="Genomic_DNA"/>
</dbReference>
<evidence type="ECO:0000313" key="3">
    <source>
        <dbReference type="Proteomes" id="UP000217083"/>
    </source>
</evidence>
<dbReference type="InterPro" id="IPR013216">
    <property type="entry name" value="Methyltransf_11"/>
</dbReference>
<dbReference type="PANTHER" id="PTHR43591">
    <property type="entry name" value="METHYLTRANSFERASE"/>
    <property type="match status" value="1"/>
</dbReference>
<feature type="domain" description="Methyltransferase type 11" evidence="1">
    <location>
        <begin position="45"/>
        <end position="142"/>
    </location>
</feature>
<dbReference type="GO" id="GO:0032259">
    <property type="term" value="P:methylation"/>
    <property type="evidence" value="ECO:0007669"/>
    <property type="project" value="UniProtKB-KW"/>
</dbReference>
<keyword evidence="2" id="KW-0808">Transferase</keyword>
<dbReference type="InterPro" id="IPR029063">
    <property type="entry name" value="SAM-dependent_MTases_sf"/>
</dbReference>
<proteinExistence type="predicted"/>
<sequence length="218" mass="24640">MRKMEGSEFDELVTFFDNMAQTNWLSKLHNRLIELSGDWTNKNVLDVGSGTGRLLLRGVDKTKTVTGIDLSEGMVQKSKKLYSERKLTHKSNFKVGDACHLPYANELFDISLSTCVMFLLPKPEEGLTEILRVTKTGGKLAFLNPSFYMSVENAEKYATKHGLEGFEKETLLKWANAAKKRHRYKSDQFHDLLLKCGASSVESEEHLDGLALITYAKK</sequence>
<organism evidence="2 3">
    <name type="scientific">Lottiidibacillus patelloidae</name>
    <dbReference type="NCBI Taxonomy" id="2670334"/>
    <lineage>
        <taxon>Bacteria</taxon>
        <taxon>Bacillati</taxon>
        <taxon>Bacillota</taxon>
        <taxon>Bacilli</taxon>
        <taxon>Bacillales</taxon>
        <taxon>Bacillaceae</taxon>
        <taxon>Lottiidibacillus</taxon>
    </lineage>
</organism>
<keyword evidence="3" id="KW-1185">Reference proteome</keyword>
<dbReference type="Proteomes" id="UP000217083">
    <property type="component" value="Unassembled WGS sequence"/>
</dbReference>
<dbReference type="SUPFAM" id="SSF53335">
    <property type="entry name" value="S-adenosyl-L-methionine-dependent methyltransferases"/>
    <property type="match status" value="1"/>
</dbReference>
<comment type="caution">
    <text evidence="2">The sequence shown here is derived from an EMBL/GenBank/DDBJ whole genome shotgun (WGS) entry which is preliminary data.</text>
</comment>
<protein>
    <submittedName>
        <fullName evidence="2">SAM-dependent methyltransferase</fullName>
    </submittedName>
</protein>
<dbReference type="Pfam" id="PF08241">
    <property type="entry name" value="Methyltransf_11"/>
    <property type="match status" value="1"/>
</dbReference>
<evidence type="ECO:0000259" key="1">
    <source>
        <dbReference type="Pfam" id="PF08241"/>
    </source>
</evidence>
<dbReference type="CDD" id="cd02440">
    <property type="entry name" value="AdoMet_MTases"/>
    <property type="match status" value="1"/>
</dbReference>
<gene>
    <name evidence="2" type="ORF">CIB95_02905</name>
</gene>
<dbReference type="GO" id="GO:0008757">
    <property type="term" value="F:S-adenosylmethionine-dependent methyltransferase activity"/>
    <property type="evidence" value="ECO:0007669"/>
    <property type="project" value="InterPro"/>
</dbReference>
<accession>A0A263BXR6</accession>
<dbReference type="Gene3D" id="3.40.50.150">
    <property type="entry name" value="Vaccinia Virus protein VP39"/>
    <property type="match status" value="1"/>
</dbReference>
<reference evidence="2 3" key="2">
    <citation type="submission" date="2017-09" db="EMBL/GenBank/DDBJ databases">
        <title>Bacillus patelloidae sp. nov., isolated from the intestinal tract of a marine limpet.</title>
        <authorList>
            <person name="Liu R."/>
            <person name="Dong C."/>
            <person name="Shao Z."/>
        </authorList>
    </citation>
    <scope>NUCLEOTIDE SEQUENCE [LARGE SCALE GENOMIC DNA]</scope>
    <source>
        <strain evidence="2 3">SA5d-4</strain>
    </source>
</reference>
<name>A0A263BXR6_9BACI</name>
<keyword evidence="2" id="KW-0489">Methyltransferase</keyword>
<evidence type="ECO:0000313" key="2">
    <source>
        <dbReference type="EMBL" id="OZM58533.1"/>
    </source>
</evidence>
<dbReference type="PANTHER" id="PTHR43591:SF110">
    <property type="entry name" value="RHODANESE DOMAIN-CONTAINING PROTEIN"/>
    <property type="match status" value="1"/>
</dbReference>
<reference evidence="3" key="1">
    <citation type="submission" date="2017-08" db="EMBL/GenBank/DDBJ databases">
        <authorList>
            <person name="Huang Z."/>
        </authorList>
    </citation>
    <scope>NUCLEOTIDE SEQUENCE [LARGE SCALE GENOMIC DNA]</scope>
    <source>
        <strain evidence="3">SA5d-4</strain>
    </source>
</reference>
<dbReference type="AlphaFoldDB" id="A0A263BXR6"/>